<dbReference type="PROSITE" id="PS50994">
    <property type="entry name" value="INTEGRASE"/>
    <property type="match status" value="1"/>
</dbReference>
<dbReference type="PANTHER" id="PTHR47515">
    <property type="entry name" value="LOW CALCIUM RESPONSE LOCUS PROTEIN T"/>
    <property type="match status" value="1"/>
</dbReference>
<dbReference type="PANTHER" id="PTHR47515:SF1">
    <property type="entry name" value="BLR2054 PROTEIN"/>
    <property type="match status" value="1"/>
</dbReference>
<evidence type="ECO:0000313" key="2">
    <source>
        <dbReference type="EMBL" id="APC00520.1"/>
    </source>
</evidence>
<evidence type="ECO:0000313" key="3">
    <source>
        <dbReference type="Proteomes" id="UP000182060"/>
    </source>
</evidence>
<accession>A0AAC9NFK7</accession>
<feature type="domain" description="Integrase catalytic" evidence="1">
    <location>
        <begin position="1"/>
        <end position="151"/>
    </location>
</feature>
<dbReference type="Pfam" id="PF13683">
    <property type="entry name" value="rve_3"/>
    <property type="match status" value="1"/>
</dbReference>
<protein>
    <submittedName>
        <fullName evidence="2">Integrase</fullName>
    </submittedName>
</protein>
<dbReference type="SUPFAM" id="SSF53098">
    <property type="entry name" value="Ribonuclease H-like"/>
    <property type="match status" value="1"/>
</dbReference>
<dbReference type="InterPro" id="IPR036397">
    <property type="entry name" value="RNaseH_sf"/>
</dbReference>
<dbReference type="InterPro" id="IPR012337">
    <property type="entry name" value="RNaseH-like_sf"/>
</dbReference>
<dbReference type="Gene3D" id="3.30.420.10">
    <property type="entry name" value="Ribonuclease H-like superfamily/Ribonuclease H"/>
    <property type="match status" value="1"/>
</dbReference>
<dbReference type="InterPro" id="IPR001584">
    <property type="entry name" value="Integrase_cat-core"/>
</dbReference>
<sequence length="164" mass="18709">MDFVSDALFNGNKFRALTLIDNHTRECLAIYPAQNIRGDDVAHLLEHIVSQRGKPTRIQADNGPEFISITLDRWAYDKQVVLDFSRPGRPTDNAFIESFNGSLRDECLNIHWFMSLEDAQEKLENWRQDYNCFRPHSSLGDLPPAMNAKSFCSSTTPSIFLVEG</sequence>
<dbReference type="AlphaFoldDB" id="A0AAC9NFK7"/>
<reference evidence="2" key="1">
    <citation type="journal article" date="2017" name="Appl. Environ. Microbiol.">
        <title>Microdiversification of a pelagic Polynucleobacter species is mainly driven by acquisition of genomic islands from a partially interspecific gene pool.</title>
        <authorList>
            <person name="Hoetzinger M."/>
            <person name="Hahn M.W."/>
            <person name="Jezberova J."/>
            <person name="Schmidt J."/>
            <person name="Koll U."/>
        </authorList>
    </citation>
    <scope>NUCLEOTIDE SEQUENCE</scope>
    <source>
        <strain evidence="2">MWH-RechtKol4</strain>
    </source>
</reference>
<evidence type="ECO:0000259" key="1">
    <source>
        <dbReference type="PROSITE" id="PS50994"/>
    </source>
</evidence>
<gene>
    <name evidence="2" type="ORF">AOC25_02215</name>
</gene>
<dbReference type="GO" id="GO:0015074">
    <property type="term" value="P:DNA integration"/>
    <property type="evidence" value="ECO:0007669"/>
    <property type="project" value="InterPro"/>
</dbReference>
<proteinExistence type="predicted"/>
<dbReference type="Proteomes" id="UP000182060">
    <property type="component" value="Chromosome"/>
</dbReference>
<dbReference type="GO" id="GO:0003676">
    <property type="term" value="F:nucleic acid binding"/>
    <property type="evidence" value="ECO:0007669"/>
    <property type="project" value="InterPro"/>
</dbReference>
<organism evidence="2 3">
    <name type="scientific">Polynucleobacter asymbioticus</name>
    <dbReference type="NCBI Taxonomy" id="576611"/>
    <lineage>
        <taxon>Bacteria</taxon>
        <taxon>Pseudomonadati</taxon>
        <taxon>Pseudomonadota</taxon>
        <taxon>Betaproteobacteria</taxon>
        <taxon>Burkholderiales</taxon>
        <taxon>Burkholderiaceae</taxon>
        <taxon>Polynucleobacter</taxon>
    </lineage>
</organism>
<name>A0AAC9NFK7_9BURK</name>
<dbReference type="EMBL" id="CP015017">
    <property type="protein sequence ID" value="APC00520.1"/>
    <property type="molecule type" value="Genomic_DNA"/>
</dbReference>